<organism evidence="2 3">
    <name type="scientific">Venturia nashicola</name>
    <dbReference type="NCBI Taxonomy" id="86259"/>
    <lineage>
        <taxon>Eukaryota</taxon>
        <taxon>Fungi</taxon>
        <taxon>Dikarya</taxon>
        <taxon>Ascomycota</taxon>
        <taxon>Pezizomycotina</taxon>
        <taxon>Dothideomycetes</taxon>
        <taxon>Pleosporomycetidae</taxon>
        <taxon>Venturiales</taxon>
        <taxon>Venturiaceae</taxon>
        <taxon>Venturia</taxon>
    </lineage>
</organism>
<name>A0A4Z1NZT0_9PEZI</name>
<reference evidence="2 3" key="1">
    <citation type="submission" date="2019-04" db="EMBL/GenBank/DDBJ databases">
        <title>High contiguity whole genome sequence and gene annotation resource for two Venturia nashicola isolates.</title>
        <authorList>
            <person name="Prokchorchik M."/>
            <person name="Won K."/>
            <person name="Lee Y."/>
            <person name="Choi E.D."/>
            <person name="Segonzac C."/>
            <person name="Sohn K.H."/>
        </authorList>
    </citation>
    <scope>NUCLEOTIDE SEQUENCE [LARGE SCALE GENOMIC DNA]</scope>
    <source>
        <strain evidence="2 3">PRI2</strain>
    </source>
</reference>
<comment type="caution">
    <text evidence="2">The sequence shown here is derived from an EMBL/GenBank/DDBJ whole genome shotgun (WGS) entry which is preliminary data.</text>
</comment>
<evidence type="ECO:0000313" key="3">
    <source>
        <dbReference type="Proteomes" id="UP000298493"/>
    </source>
</evidence>
<feature type="compositionally biased region" description="Basic and acidic residues" evidence="1">
    <location>
        <begin position="200"/>
        <end position="230"/>
    </location>
</feature>
<dbReference type="Proteomes" id="UP000298493">
    <property type="component" value="Unassembled WGS sequence"/>
</dbReference>
<evidence type="ECO:0000313" key="2">
    <source>
        <dbReference type="EMBL" id="TID20795.1"/>
    </source>
</evidence>
<feature type="compositionally biased region" description="Polar residues" evidence="1">
    <location>
        <begin position="505"/>
        <end position="528"/>
    </location>
</feature>
<dbReference type="EMBL" id="SNSC02000010">
    <property type="protein sequence ID" value="TID20795.1"/>
    <property type="molecule type" value="Genomic_DNA"/>
</dbReference>
<feature type="compositionally biased region" description="Basic and acidic residues" evidence="1">
    <location>
        <begin position="484"/>
        <end position="500"/>
    </location>
</feature>
<dbReference type="AlphaFoldDB" id="A0A4Z1NZT0"/>
<proteinExistence type="predicted"/>
<feature type="region of interest" description="Disordered" evidence="1">
    <location>
        <begin position="191"/>
        <end position="624"/>
    </location>
</feature>
<gene>
    <name evidence="2" type="ORF">E6O75_ATG05559</name>
</gene>
<sequence>MDLAGLGGVAAILRLAKKIAEYVSRLSDLERAPQEINEFKISCSNFGNILNGFYRVSDKCVKKEEKGGEKIWSEKVAGFILQGRQVDEEMSSLLKRLEGSGGDGMKWWDHFLWNVFRKDPVRHLKLNMGTACIYMQSFVALFTLDELQLQWDQCDCATEKRRLKREIKSLKLQIETQSVVAEQSARDLRNMNKRLPFNEQEQKENRFIRRSARGLDRSLQRRLDRSDHRSQATSRSSNSDQSSELSPRPHQVDHQQIRITRTARPQPRWHDADVDGFAKELDRDPYKDEESLRPGSNSRHDLGAHIDTDIPREREDNRGTRIHKRGQSDLWPPASAIDDGPGTEVEEFVEEKKDFAHLNQVSPDQARRPVRRGSKIQVGSRVIDDGRGLRVERGQRSKKIQREDDHETDSEEAMNSPTDLRNEGSRQTEAKPHEGNNRLRQNYVREGDLVLTNPKDGVEPRSPRQSTTQHHTGQASNFQAEGNVNDHLDRNSSARPRTGDETLASCATNHENSLPNKIPSQSKNSSRPEINGSKLSERGQSYPQSENAVRTTRVPPEDEKHSQAHKHTISEARANWYSAKADYKRSKNLKPVAEKRKRDGQGVVTGDPEEDDEFERRKRWGRGR</sequence>
<accession>A0A4Z1NZT0</accession>
<feature type="compositionally biased region" description="Polar residues" evidence="1">
    <location>
        <begin position="231"/>
        <end position="245"/>
    </location>
</feature>
<feature type="compositionally biased region" description="Basic and acidic residues" evidence="1">
    <location>
        <begin position="382"/>
        <end position="405"/>
    </location>
</feature>
<evidence type="ECO:0000256" key="1">
    <source>
        <dbReference type="SAM" id="MobiDB-lite"/>
    </source>
</evidence>
<feature type="compositionally biased region" description="Polar residues" evidence="1">
    <location>
        <begin position="538"/>
        <end position="550"/>
    </location>
</feature>
<protein>
    <submittedName>
        <fullName evidence="2">Uncharacterized protein</fullName>
    </submittedName>
</protein>
<keyword evidence="3" id="KW-1185">Reference proteome</keyword>
<feature type="compositionally biased region" description="Basic and acidic residues" evidence="1">
    <location>
        <begin position="420"/>
        <end position="448"/>
    </location>
</feature>
<feature type="compositionally biased region" description="Basic and acidic residues" evidence="1">
    <location>
        <begin position="268"/>
        <end position="319"/>
    </location>
</feature>
<feature type="compositionally biased region" description="Polar residues" evidence="1">
    <location>
        <begin position="463"/>
        <end position="482"/>
    </location>
</feature>